<sequence>MNSQPTPDQRLTNAEMTDKVTRLKTVSTPVDVTQLQEAKLHFKDQADILIPSRCVQELEIKADPESENRLKGLILSINLEDCNDEIVTILTKQLQTKADIDELSLKFMDHTEQYEVVWSPLSTDEANYSQKYAITQETVTIIAEIPKRYDWHDLLKVAEYPEFLNKMATTVSDLYNDWSYEKAIEMFYAQIHEMSRLLPDAEIQDDRKYLWARYRKEVDDDGWDDHWDPVIYDPFQENEYSDDSVFAVDFVPYSEILGMQVQVDSDGDFWDGIAWLLWEISYDGVSDEDRNAAAQSLKVTIDDGLRESKTMDEVAHRIDYYVTTHITDPTLPDFVDRYWPLVTGPNETDPMFLDMGVTHVAELDETLYHEFIEKFGALTDSAIE</sequence>
<proteinExistence type="predicted"/>
<dbReference type="PATRIC" id="fig|1423813.3.peg.475"/>
<accession>A0A0R2A080</accession>
<evidence type="ECO:0000313" key="1">
    <source>
        <dbReference type="EMBL" id="KRM60381.1"/>
    </source>
</evidence>
<protein>
    <submittedName>
        <fullName evidence="1">Uncharacterized protein</fullName>
    </submittedName>
</protein>
<reference evidence="1 2" key="1">
    <citation type="journal article" date="2015" name="Genome Announc.">
        <title>Expanding the biotechnology potential of lactobacilli through comparative genomics of 213 strains and associated genera.</title>
        <authorList>
            <person name="Sun Z."/>
            <person name="Harris H.M."/>
            <person name="McCann A."/>
            <person name="Guo C."/>
            <person name="Argimon S."/>
            <person name="Zhang W."/>
            <person name="Yang X."/>
            <person name="Jeffery I.B."/>
            <person name="Cooney J.C."/>
            <person name="Kagawa T.F."/>
            <person name="Liu W."/>
            <person name="Song Y."/>
            <person name="Salvetti E."/>
            <person name="Wrobel A."/>
            <person name="Rasinkangas P."/>
            <person name="Parkhill J."/>
            <person name="Rea M.C."/>
            <person name="O'Sullivan O."/>
            <person name="Ritari J."/>
            <person name="Douillard F.P."/>
            <person name="Paul Ross R."/>
            <person name="Yang R."/>
            <person name="Briner A.E."/>
            <person name="Felis G.E."/>
            <person name="de Vos W.M."/>
            <person name="Barrangou R."/>
            <person name="Klaenhammer T.R."/>
            <person name="Caufield P.W."/>
            <person name="Cui Y."/>
            <person name="Zhang H."/>
            <person name="O'Toole P.W."/>
        </authorList>
    </citation>
    <scope>NUCLEOTIDE SEQUENCE [LARGE SCALE GENOMIC DNA]</scope>
    <source>
        <strain evidence="1 2">DSM 20634</strain>
    </source>
</reference>
<comment type="caution">
    <text evidence="1">The sequence shown here is derived from an EMBL/GenBank/DDBJ whole genome shotgun (WGS) entry which is preliminary data.</text>
</comment>
<evidence type="ECO:0000313" key="2">
    <source>
        <dbReference type="Proteomes" id="UP000051733"/>
    </source>
</evidence>
<keyword evidence="2" id="KW-1185">Reference proteome</keyword>
<dbReference type="AlphaFoldDB" id="A0A0R2A080"/>
<gene>
    <name evidence="1" type="ORF">FC26_GL000466</name>
</gene>
<dbReference type="RefSeq" id="WP_057780393.1">
    <property type="nucleotide sequence ID" value="NZ_AYYY01000063.1"/>
</dbReference>
<dbReference type="OrthoDB" id="2296358at2"/>
<organism evidence="1 2">
    <name type="scientific">Paucilactobacillus vaccinostercus DSM 20634</name>
    <dbReference type="NCBI Taxonomy" id="1423813"/>
    <lineage>
        <taxon>Bacteria</taxon>
        <taxon>Bacillati</taxon>
        <taxon>Bacillota</taxon>
        <taxon>Bacilli</taxon>
        <taxon>Lactobacillales</taxon>
        <taxon>Lactobacillaceae</taxon>
        <taxon>Paucilactobacillus</taxon>
    </lineage>
</organism>
<name>A0A0R2A080_9LACO</name>
<dbReference type="EMBL" id="AYYY01000063">
    <property type="protein sequence ID" value="KRM60381.1"/>
    <property type="molecule type" value="Genomic_DNA"/>
</dbReference>
<dbReference type="Proteomes" id="UP000051733">
    <property type="component" value="Unassembled WGS sequence"/>
</dbReference>